<accession>A0ABS5VVN9</accession>
<name>A0ABS5VVN9_9BACT</name>
<comment type="caution">
    <text evidence="2">The sequence shown here is derived from an EMBL/GenBank/DDBJ whole genome shotgun (WGS) entry which is preliminary data.</text>
</comment>
<dbReference type="Proteomes" id="UP000772618">
    <property type="component" value="Unassembled WGS sequence"/>
</dbReference>
<dbReference type="Gene3D" id="3.40.50.2000">
    <property type="entry name" value="Glycogen Phosphorylase B"/>
    <property type="match status" value="2"/>
</dbReference>
<organism evidence="2 3">
    <name type="scientific">Chryseosolibacter indicus</name>
    <dbReference type="NCBI Taxonomy" id="2782351"/>
    <lineage>
        <taxon>Bacteria</taxon>
        <taxon>Pseudomonadati</taxon>
        <taxon>Bacteroidota</taxon>
        <taxon>Cytophagia</taxon>
        <taxon>Cytophagales</taxon>
        <taxon>Chryseotaleaceae</taxon>
        <taxon>Chryseosolibacter</taxon>
    </lineage>
</organism>
<dbReference type="EC" id="2.4.-.-" evidence="2"/>
<evidence type="ECO:0000313" key="3">
    <source>
        <dbReference type="Proteomes" id="UP000772618"/>
    </source>
</evidence>
<proteinExistence type="predicted"/>
<reference evidence="2 3" key="1">
    <citation type="submission" date="2021-05" db="EMBL/GenBank/DDBJ databases">
        <title>A Polyphasic approach of four new species of the genus Ohtaekwangia: Ohtaekwangia histidinii sp. nov., Ohtaekwangia cretensis sp. nov., Ohtaekwangia indiensis sp. nov., Ohtaekwangia reichenbachii sp. nov. from diverse environment.</title>
        <authorList>
            <person name="Octaviana S."/>
        </authorList>
    </citation>
    <scope>NUCLEOTIDE SEQUENCE [LARGE SCALE GENOMIC DNA]</scope>
    <source>
        <strain evidence="2 3">PWU20</strain>
    </source>
</reference>
<dbReference type="RefSeq" id="WP_254155443.1">
    <property type="nucleotide sequence ID" value="NZ_JAHESD010000057.1"/>
</dbReference>
<dbReference type="SUPFAM" id="SSF53756">
    <property type="entry name" value="UDP-Glycosyltransferase/glycogen phosphorylase"/>
    <property type="match status" value="1"/>
</dbReference>
<dbReference type="PANTHER" id="PTHR12526">
    <property type="entry name" value="GLYCOSYLTRANSFERASE"/>
    <property type="match status" value="1"/>
</dbReference>
<protein>
    <submittedName>
        <fullName evidence="2">Glycosyltransferase</fullName>
        <ecNumber evidence="2">2.4.-.-</ecNumber>
    </submittedName>
</protein>
<dbReference type="Pfam" id="PF13439">
    <property type="entry name" value="Glyco_transf_4"/>
    <property type="match status" value="1"/>
</dbReference>
<gene>
    <name evidence="2" type="ORF">KK060_19555</name>
</gene>
<evidence type="ECO:0000313" key="2">
    <source>
        <dbReference type="EMBL" id="MBT1705497.1"/>
    </source>
</evidence>
<dbReference type="PANTHER" id="PTHR12526:SF638">
    <property type="entry name" value="SPORE COAT PROTEIN SA"/>
    <property type="match status" value="1"/>
</dbReference>
<evidence type="ECO:0000259" key="1">
    <source>
        <dbReference type="Pfam" id="PF13439"/>
    </source>
</evidence>
<feature type="domain" description="Glycosyltransferase subfamily 4-like N-terminal" evidence="1">
    <location>
        <begin position="22"/>
        <end position="187"/>
    </location>
</feature>
<sequence length="373" mass="42387">MKILFITPWYPDRLSGNSGAFIQTQAQALAKKHLVMVLSSKIDYSKFAISSYELSHSKSDNLSEHRLIVYRSLPVINQLIYFLITCKVAIEICKGAKPDIIQASIGYPGSILGWVISKYFKVPYVFNEHTLPINNFRSFFHKQLTLFGMKRAKAIITVSNYLASKVKSVIPNYTNIVVIPNVINIKRFVSVEKRKNSIPHIGFLGGMNTNVKGLDILLEALQDIRKDFRLYIGGSGKLENTFRIKAVELGLEDKCIFFGFVPYQDVPSFMSNLDFFVCSSRYETFCVALVEAMASGLPVVSTKCGGPEDFVNDENGILCDPKDVSSLRTAIENMLTKYHEFDRSMIQKYVFKNYAESSFLERIEHVYHDVFKH</sequence>
<dbReference type="InterPro" id="IPR028098">
    <property type="entry name" value="Glyco_trans_4-like_N"/>
</dbReference>
<dbReference type="EMBL" id="JAHESD010000057">
    <property type="protein sequence ID" value="MBT1705497.1"/>
    <property type="molecule type" value="Genomic_DNA"/>
</dbReference>
<keyword evidence="2" id="KW-0808">Transferase</keyword>
<dbReference type="GO" id="GO:0016757">
    <property type="term" value="F:glycosyltransferase activity"/>
    <property type="evidence" value="ECO:0007669"/>
    <property type="project" value="UniProtKB-KW"/>
</dbReference>
<keyword evidence="2" id="KW-0328">Glycosyltransferase</keyword>
<keyword evidence="3" id="KW-1185">Reference proteome</keyword>
<dbReference type="Pfam" id="PF13692">
    <property type="entry name" value="Glyco_trans_1_4"/>
    <property type="match status" value="1"/>
</dbReference>